<dbReference type="RefSeq" id="WP_188819305.1">
    <property type="nucleotide sequence ID" value="NZ_BMLK01000007.1"/>
</dbReference>
<evidence type="ECO:0000256" key="2">
    <source>
        <dbReference type="ARBA" id="ARBA00022723"/>
    </source>
</evidence>
<keyword evidence="9" id="KW-1185">Reference proteome</keyword>
<dbReference type="PROSITE" id="PS51471">
    <property type="entry name" value="FE2OG_OXY"/>
    <property type="match status" value="1"/>
</dbReference>
<evidence type="ECO:0000256" key="6">
    <source>
        <dbReference type="ARBA" id="ARBA00023004"/>
    </source>
</evidence>
<name>A0ABQ2JLI9_9SPHN</name>
<comment type="caution">
    <text evidence="8">The sequence shown here is derived from an EMBL/GenBank/DDBJ whole genome shotgun (WGS) entry which is preliminary data.</text>
</comment>
<feature type="domain" description="Fe2OG dioxygenase" evidence="7">
    <location>
        <begin position="108"/>
        <end position="217"/>
    </location>
</feature>
<organism evidence="8 9">
    <name type="scientific">Novosphingobium indicum</name>
    <dbReference type="NCBI Taxonomy" id="462949"/>
    <lineage>
        <taxon>Bacteria</taxon>
        <taxon>Pseudomonadati</taxon>
        <taxon>Pseudomonadota</taxon>
        <taxon>Alphaproteobacteria</taxon>
        <taxon>Sphingomonadales</taxon>
        <taxon>Sphingomonadaceae</taxon>
        <taxon>Novosphingobium</taxon>
    </lineage>
</organism>
<dbReference type="PANTHER" id="PTHR10869:SF246">
    <property type="entry name" value="TRANSMEMBRANE PROLYL 4-HYDROXYLASE"/>
    <property type="match status" value="1"/>
</dbReference>
<dbReference type="Proteomes" id="UP000605099">
    <property type="component" value="Unassembled WGS sequence"/>
</dbReference>
<evidence type="ECO:0000313" key="9">
    <source>
        <dbReference type="Proteomes" id="UP000605099"/>
    </source>
</evidence>
<evidence type="ECO:0000313" key="8">
    <source>
        <dbReference type="EMBL" id="GGN48287.1"/>
    </source>
</evidence>
<evidence type="ECO:0000259" key="7">
    <source>
        <dbReference type="PROSITE" id="PS51471"/>
    </source>
</evidence>
<keyword evidence="4" id="KW-0223">Dioxygenase</keyword>
<keyword evidence="6" id="KW-0408">Iron</keyword>
<dbReference type="InterPro" id="IPR006620">
    <property type="entry name" value="Pro_4_hyd_alph"/>
</dbReference>
<protein>
    <recommendedName>
        <fullName evidence="7">Fe2OG dioxygenase domain-containing protein</fullName>
    </recommendedName>
</protein>
<proteinExistence type="predicted"/>
<dbReference type="SMART" id="SM00702">
    <property type="entry name" value="P4Hc"/>
    <property type="match status" value="1"/>
</dbReference>
<evidence type="ECO:0000256" key="5">
    <source>
        <dbReference type="ARBA" id="ARBA00023002"/>
    </source>
</evidence>
<keyword evidence="2" id="KW-0479">Metal-binding</keyword>
<dbReference type="EMBL" id="BMLK01000007">
    <property type="protein sequence ID" value="GGN48287.1"/>
    <property type="molecule type" value="Genomic_DNA"/>
</dbReference>
<dbReference type="Gene3D" id="2.60.120.620">
    <property type="entry name" value="q2cbj1_9rhob like domain"/>
    <property type="match status" value="1"/>
</dbReference>
<keyword evidence="3" id="KW-0847">Vitamin C</keyword>
<comment type="cofactor">
    <cofactor evidence="1">
        <name>L-ascorbate</name>
        <dbReference type="ChEBI" id="CHEBI:38290"/>
    </cofactor>
</comment>
<dbReference type="InterPro" id="IPR005123">
    <property type="entry name" value="Oxoglu/Fe-dep_dioxygenase_dom"/>
</dbReference>
<gene>
    <name evidence="8" type="ORF">GCM10011349_17720</name>
</gene>
<reference evidence="9" key="1">
    <citation type="journal article" date="2019" name="Int. J. Syst. Evol. Microbiol.">
        <title>The Global Catalogue of Microorganisms (GCM) 10K type strain sequencing project: providing services to taxonomists for standard genome sequencing and annotation.</title>
        <authorList>
            <consortium name="The Broad Institute Genomics Platform"/>
            <consortium name="The Broad Institute Genome Sequencing Center for Infectious Disease"/>
            <person name="Wu L."/>
            <person name="Ma J."/>
        </authorList>
    </citation>
    <scope>NUCLEOTIDE SEQUENCE [LARGE SCALE GENOMIC DNA]</scope>
    <source>
        <strain evidence="9">CGMCC 1.6784</strain>
    </source>
</reference>
<evidence type="ECO:0000256" key="1">
    <source>
        <dbReference type="ARBA" id="ARBA00001961"/>
    </source>
</evidence>
<accession>A0ABQ2JLI9</accession>
<keyword evidence="5" id="KW-0560">Oxidoreductase</keyword>
<evidence type="ECO:0000256" key="4">
    <source>
        <dbReference type="ARBA" id="ARBA00022964"/>
    </source>
</evidence>
<sequence length="223" mass="25524">MDDFGHPDCSALARIGETVRKQLSCEPAVRRFPEERAEVYAVDAFLDTKDCNHLITLIDAMAQPSGLVDEADWPDYRTSYSSDIDVADRTVRKVERRIAALTGLTLDCSESLQGQRYRTGEYFHEHYDWFDTSADYWDRERRCGGQRTWTAMVYLNDVDEGGATDFTRIPISIAPLRGSLLLWNNALPDGTPNPWTMHAARPVVRGVKYVVTKWFRTKPWSQP</sequence>
<dbReference type="InterPro" id="IPR044862">
    <property type="entry name" value="Pro_4_hyd_alph_FE2OG_OXY"/>
</dbReference>
<dbReference type="Pfam" id="PF13640">
    <property type="entry name" value="2OG-FeII_Oxy_3"/>
    <property type="match status" value="1"/>
</dbReference>
<evidence type="ECO:0000256" key="3">
    <source>
        <dbReference type="ARBA" id="ARBA00022896"/>
    </source>
</evidence>
<dbReference type="PANTHER" id="PTHR10869">
    <property type="entry name" value="PROLYL 4-HYDROXYLASE ALPHA SUBUNIT"/>
    <property type="match status" value="1"/>
</dbReference>
<dbReference type="InterPro" id="IPR045054">
    <property type="entry name" value="P4HA-like"/>
</dbReference>